<dbReference type="PANTHER" id="PTHR22911">
    <property type="entry name" value="ACYL-MALONYL CONDENSING ENZYME-RELATED"/>
    <property type="match status" value="1"/>
</dbReference>
<protein>
    <submittedName>
        <fullName evidence="10">RarD protein</fullName>
    </submittedName>
</protein>
<name>K2JZT0_9GAMM</name>
<evidence type="ECO:0000256" key="8">
    <source>
        <dbReference type="SAM" id="Phobius"/>
    </source>
</evidence>
<feature type="transmembrane region" description="Helical" evidence="8">
    <location>
        <begin position="207"/>
        <end position="231"/>
    </location>
</feature>
<feature type="domain" description="EamA" evidence="9">
    <location>
        <begin position="7"/>
        <end position="140"/>
    </location>
</feature>
<comment type="subcellular location">
    <subcellularLocation>
        <location evidence="1">Cell membrane</location>
        <topology evidence="1">Multi-pass membrane protein</topology>
    </subcellularLocation>
</comment>
<evidence type="ECO:0000259" key="9">
    <source>
        <dbReference type="Pfam" id="PF00892"/>
    </source>
</evidence>
<keyword evidence="7 8" id="KW-0472">Membrane</keyword>
<dbReference type="GO" id="GO:0005886">
    <property type="term" value="C:plasma membrane"/>
    <property type="evidence" value="ECO:0007669"/>
    <property type="project" value="UniProtKB-SubCell"/>
</dbReference>
<sequence length="296" mass="32851">MATVDSKGTFYALGAYFLWGIAPAYFKLIQAVPATEILTHRVVWSCVLLLGLLLGLRKLAAVRQVFRQRRQWQTLLLTACLIATNWGLFIWAINSNHMLEASLGYYINPLINVALGMLFLGERLRRLQWVALALAALGVLAQLIAYGSLPWIALVLATSFGLYGLFRKKVPVDPIAGLFVETLLLLPAALVYLWWLDSPTGMSHNTWQLNGLLIAAGVVTTVPLLCFIAAARHLPLSVLGFFQYIGPSLTFVLAVAVYGESFDPHKALTFLFIWGALGVFVFDALRQQYKRRQAKA</sequence>
<dbReference type="eggNOG" id="COG2962">
    <property type="taxonomic scope" value="Bacteria"/>
</dbReference>
<dbReference type="STRING" id="745411.B3C1_05527"/>
<feature type="transmembrane region" description="Helical" evidence="8">
    <location>
        <begin position="103"/>
        <end position="120"/>
    </location>
</feature>
<dbReference type="NCBIfam" id="TIGR00688">
    <property type="entry name" value="rarD"/>
    <property type="match status" value="1"/>
</dbReference>
<evidence type="ECO:0000256" key="6">
    <source>
        <dbReference type="ARBA" id="ARBA00022989"/>
    </source>
</evidence>
<dbReference type="PATRIC" id="fig|745411.4.peg.1099"/>
<accession>K2JZT0</accession>
<dbReference type="EMBL" id="AMRI01000006">
    <property type="protein sequence ID" value="EKE75894.1"/>
    <property type="molecule type" value="Genomic_DNA"/>
</dbReference>
<evidence type="ECO:0000256" key="4">
    <source>
        <dbReference type="ARBA" id="ARBA00022475"/>
    </source>
</evidence>
<evidence type="ECO:0000313" key="11">
    <source>
        <dbReference type="Proteomes" id="UP000006755"/>
    </source>
</evidence>
<comment type="similarity">
    <text evidence="2">Belongs to the EamA transporter family.</text>
</comment>
<dbReference type="OrthoDB" id="369870at2"/>
<reference evidence="10 11" key="1">
    <citation type="journal article" date="2012" name="J. Bacteriol.">
        <title>Genome Sequence of Gallaecimonas xiamenensis Type Strain 3-C-1.</title>
        <authorList>
            <person name="Lai Q."/>
            <person name="Wang L."/>
            <person name="Wang W."/>
            <person name="Shao Z."/>
        </authorList>
    </citation>
    <scope>NUCLEOTIDE SEQUENCE [LARGE SCALE GENOMIC DNA]</scope>
    <source>
        <strain evidence="10 11">3-C-1</strain>
    </source>
</reference>
<feature type="transmembrane region" description="Helical" evidence="8">
    <location>
        <begin position="178"/>
        <end position="195"/>
    </location>
</feature>
<organism evidence="10 11">
    <name type="scientific">Gallaecimonas xiamenensis 3-C-1</name>
    <dbReference type="NCBI Taxonomy" id="745411"/>
    <lineage>
        <taxon>Bacteria</taxon>
        <taxon>Pseudomonadati</taxon>
        <taxon>Pseudomonadota</taxon>
        <taxon>Gammaproteobacteria</taxon>
        <taxon>Enterobacterales</taxon>
        <taxon>Gallaecimonadaceae</taxon>
        <taxon>Gallaecimonas</taxon>
    </lineage>
</organism>
<feature type="transmembrane region" description="Helical" evidence="8">
    <location>
        <begin position="9"/>
        <end position="30"/>
    </location>
</feature>
<gene>
    <name evidence="10" type="ORF">B3C1_05527</name>
</gene>
<proteinExistence type="inferred from homology"/>
<evidence type="ECO:0000256" key="7">
    <source>
        <dbReference type="ARBA" id="ARBA00023136"/>
    </source>
</evidence>
<keyword evidence="5 8" id="KW-0812">Transmembrane</keyword>
<comment type="caution">
    <text evidence="10">The sequence shown here is derived from an EMBL/GenBank/DDBJ whole genome shotgun (WGS) entry which is preliminary data.</text>
</comment>
<dbReference type="Proteomes" id="UP000006755">
    <property type="component" value="Unassembled WGS sequence"/>
</dbReference>
<dbReference type="InterPro" id="IPR004626">
    <property type="entry name" value="RarD"/>
</dbReference>
<evidence type="ECO:0000256" key="2">
    <source>
        <dbReference type="ARBA" id="ARBA00007362"/>
    </source>
</evidence>
<evidence type="ECO:0000313" key="10">
    <source>
        <dbReference type="EMBL" id="EKE75894.1"/>
    </source>
</evidence>
<feature type="transmembrane region" description="Helical" evidence="8">
    <location>
        <begin position="238"/>
        <end position="259"/>
    </location>
</feature>
<dbReference type="SUPFAM" id="SSF103481">
    <property type="entry name" value="Multidrug resistance efflux transporter EmrE"/>
    <property type="match status" value="2"/>
</dbReference>
<feature type="transmembrane region" description="Helical" evidence="8">
    <location>
        <begin position="151"/>
        <end position="166"/>
    </location>
</feature>
<dbReference type="Pfam" id="PF00892">
    <property type="entry name" value="EamA"/>
    <property type="match status" value="2"/>
</dbReference>
<evidence type="ECO:0000256" key="5">
    <source>
        <dbReference type="ARBA" id="ARBA00022692"/>
    </source>
</evidence>
<dbReference type="InterPro" id="IPR037185">
    <property type="entry name" value="EmrE-like"/>
</dbReference>
<keyword evidence="3" id="KW-0813">Transport</keyword>
<dbReference type="AlphaFoldDB" id="K2JZT0"/>
<dbReference type="RefSeq" id="WP_008483469.1">
    <property type="nucleotide sequence ID" value="NZ_AMRI01000006.1"/>
</dbReference>
<dbReference type="InterPro" id="IPR000620">
    <property type="entry name" value="EamA_dom"/>
</dbReference>
<feature type="transmembrane region" description="Helical" evidence="8">
    <location>
        <begin position="42"/>
        <end position="60"/>
    </location>
</feature>
<evidence type="ECO:0000256" key="1">
    <source>
        <dbReference type="ARBA" id="ARBA00004651"/>
    </source>
</evidence>
<feature type="transmembrane region" description="Helical" evidence="8">
    <location>
        <begin position="265"/>
        <end position="285"/>
    </location>
</feature>
<dbReference type="PANTHER" id="PTHR22911:SF137">
    <property type="entry name" value="SOLUTE CARRIER FAMILY 35 MEMBER G2-RELATED"/>
    <property type="match status" value="1"/>
</dbReference>
<keyword evidence="4" id="KW-1003">Cell membrane</keyword>
<keyword evidence="6 8" id="KW-1133">Transmembrane helix</keyword>
<feature type="domain" description="EamA" evidence="9">
    <location>
        <begin position="152"/>
        <end position="277"/>
    </location>
</feature>
<feature type="transmembrane region" description="Helical" evidence="8">
    <location>
        <begin position="72"/>
        <end position="91"/>
    </location>
</feature>
<keyword evidence="11" id="KW-1185">Reference proteome</keyword>
<feature type="transmembrane region" description="Helical" evidence="8">
    <location>
        <begin position="127"/>
        <end position="145"/>
    </location>
</feature>
<evidence type="ECO:0000256" key="3">
    <source>
        <dbReference type="ARBA" id="ARBA00022448"/>
    </source>
</evidence>